<evidence type="ECO:0000313" key="3">
    <source>
        <dbReference type="Proteomes" id="UP001203423"/>
    </source>
</evidence>
<evidence type="ECO:0000313" key="2">
    <source>
        <dbReference type="EMBL" id="MCL1126677.1"/>
    </source>
</evidence>
<dbReference type="RefSeq" id="WP_248942092.1">
    <property type="nucleotide sequence ID" value="NZ_JAKIKS010000101.1"/>
</dbReference>
<comment type="caution">
    <text evidence="2">The sequence shown here is derived from an EMBL/GenBank/DDBJ whole genome shotgun (WGS) entry which is preliminary data.</text>
</comment>
<dbReference type="Proteomes" id="UP001203423">
    <property type="component" value="Unassembled WGS sequence"/>
</dbReference>
<organism evidence="2 3">
    <name type="scientific">Shewanella surugensis</name>
    <dbReference type="NCBI Taxonomy" id="212020"/>
    <lineage>
        <taxon>Bacteria</taxon>
        <taxon>Pseudomonadati</taxon>
        <taxon>Pseudomonadota</taxon>
        <taxon>Gammaproteobacteria</taxon>
        <taxon>Alteromonadales</taxon>
        <taxon>Shewanellaceae</taxon>
        <taxon>Shewanella</taxon>
    </lineage>
</organism>
<name>A0ABT0LG45_9GAMM</name>
<reference evidence="2 3" key="1">
    <citation type="submission" date="2022-01" db="EMBL/GenBank/DDBJ databases">
        <title>Whole genome-based taxonomy of the Shewanellaceae.</title>
        <authorList>
            <person name="Martin-Rodriguez A.J."/>
        </authorList>
    </citation>
    <scope>NUCLEOTIDE SEQUENCE [LARGE SCALE GENOMIC DNA]</scope>
    <source>
        <strain evidence="2 3">DSM 17177</strain>
    </source>
</reference>
<keyword evidence="3" id="KW-1185">Reference proteome</keyword>
<gene>
    <name evidence="2" type="ORF">L2764_19865</name>
</gene>
<proteinExistence type="predicted"/>
<dbReference type="InterPro" id="IPR021732">
    <property type="entry name" value="DUF3301"/>
</dbReference>
<feature type="region of interest" description="Disordered" evidence="1">
    <location>
        <begin position="100"/>
        <end position="119"/>
    </location>
</feature>
<evidence type="ECO:0000256" key="1">
    <source>
        <dbReference type="SAM" id="MobiDB-lite"/>
    </source>
</evidence>
<protein>
    <submittedName>
        <fullName evidence="2">DUF3301 domain-containing protein</fullName>
    </submittedName>
</protein>
<accession>A0ABT0LG45</accession>
<dbReference type="Pfam" id="PF11743">
    <property type="entry name" value="DUF3301"/>
    <property type="match status" value="1"/>
</dbReference>
<sequence length="119" mass="13702">MIMDIFIILALVVIIVFFWQLRQMAEVSRVYVNQECQRQQVQLLAIAQHSARPSLGGHSGFTWKASYLFEFSTNGIDKYQGNIWMLGTKIQKIEWPVFPEPQWQDAPNPKGNIGSCSNR</sequence>
<dbReference type="EMBL" id="JAKIKS010000101">
    <property type="protein sequence ID" value="MCL1126677.1"/>
    <property type="molecule type" value="Genomic_DNA"/>
</dbReference>